<feature type="region of interest" description="Disordered" evidence="1">
    <location>
        <begin position="597"/>
        <end position="660"/>
    </location>
</feature>
<dbReference type="PROSITE" id="PS50053">
    <property type="entry name" value="UBIQUITIN_2"/>
    <property type="match status" value="2"/>
</dbReference>
<feature type="compositionally biased region" description="Basic and acidic residues" evidence="1">
    <location>
        <begin position="542"/>
        <end position="570"/>
    </location>
</feature>
<dbReference type="Gene3D" id="1.25.40.20">
    <property type="entry name" value="Ankyrin repeat-containing domain"/>
    <property type="match status" value="1"/>
</dbReference>
<gene>
    <name evidence="2" type="ORF">PACLA_8A027540</name>
</gene>
<proteinExistence type="predicted"/>
<feature type="non-terminal residue" evidence="2">
    <location>
        <position position="892"/>
    </location>
</feature>
<dbReference type="AlphaFoldDB" id="A0A7D9LV02"/>
<feature type="compositionally biased region" description="Basic and acidic residues" evidence="1">
    <location>
        <begin position="598"/>
        <end position="624"/>
    </location>
</feature>
<dbReference type="SMART" id="SM00213">
    <property type="entry name" value="UBQ"/>
    <property type="match status" value="1"/>
</dbReference>
<feature type="compositionally biased region" description="Polar residues" evidence="1">
    <location>
        <begin position="625"/>
        <end position="647"/>
    </location>
</feature>
<comment type="caution">
    <text evidence="2">The sequence shown here is derived from an EMBL/GenBank/DDBJ whole genome shotgun (WGS) entry which is preliminary data.</text>
</comment>
<evidence type="ECO:0000313" key="3">
    <source>
        <dbReference type="Proteomes" id="UP001152795"/>
    </source>
</evidence>
<protein>
    <submittedName>
        <fullName evidence="2">ANKUB1-like</fullName>
    </submittedName>
</protein>
<dbReference type="InterPro" id="IPR036770">
    <property type="entry name" value="Ankyrin_rpt-contain_sf"/>
</dbReference>
<feature type="region of interest" description="Disordered" evidence="1">
    <location>
        <begin position="737"/>
        <end position="892"/>
    </location>
</feature>
<feature type="compositionally biased region" description="Polar residues" evidence="1">
    <location>
        <begin position="444"/>
        <end position="461"/>
    </location>
</feature>
<dbReference type="SUPFAM" id="SSF54236">
    <property type="entry name" value="Ubiquitin-like"/>
    <property type="match status" value="2"/>
</dbReference>
<keyword evidence="3" id="KW-1185">Reference proteome</keyword>
<evidence type="ECO:0000256" key="1">
    <source>
        <dbReference type="SAM" id="MobiDB-lite"/>
    </source>
</evidence>
<dbReference type="OrthoDB" id="8856820at2759"/>
<dbReference type="Pfam" id="PF00240">
    <property type="entry name" value="ubiquitin"/>
    <property type="match status" value="1"/>
</dbReference>
<dbReference type="EMBL" id="CACRXK020025161">
    <property type="protein sequence ID" value="CAB4039282.1"/>
    <property type="molecule type" value="Genomic_DNA"/>
</dbReference>
<evidence type="ECO:0000313" key="2">
    <source>
        <dbReference type="EMBL" id="CAB4039282.1"/>
    </source>
</evidence>
<dbReference type="InterPro" id="IPR042788">
    <property type="entry name" value="ANKUB1"/>
</dbReference>
<dbReference type="PANTHER" id="PTHR46885">
    <property type="entry name" value="PROTEIN ANKUB1"/>
    <property type="match status" value="1"/>
</dbReference>
<dbReference type="Gene3D" id="3.10.20.90">
    <property type="entry name" value="Phosphatidylinositol 3-kinase Catalytic Subunit, Chain A, domain 1"/>
    <property type="match status" value="1"/>
</dbReference>
<dbReference type="PANTHER" id="PTHR46885:SF1">
    <property type="entry name" value="PROTEIN ANKUB1"/>
    <property type="match status" value="1"/>
</dbReference>
<dbReference type="InterPro" id="IPR029071">
    <property type="entry name" value="Ubiquitin-like_domsf"/>
</dbReference>
<feature type="non-terminal residue" evidence="2">
    <location>
        <position position="1"/>
    </location>
</feature>
<sequence length="892" mass="98333">LNLSRRIQCFSDKRLLKHLLKMRVFVSFQETVHSLDVDVRETVRDIKNALRERFGLNLKNHRNETDQFVSLVYQGSSLQDSWVYSDLGIPPGSTLVCCVEKQVEPTLIVHCINYDEKIEYKQNFNVWDTLVGTLRGMIQDSAGIPVSAFRLYSESGLELFDCHPLKVYGVDTGDTVTMEIWRDVADTVHAARDNDITDTLDSLASFQDGPHLMRYQLQLGLFTAAHYGYHQLATQLMKCGAKPDEPVGQHPSRDWCRASAHVDHVKTPAHEAAQHGRLKCLQHFLMFNYAVLICKDAHGLTPCNIARRHKQTECFKLLVAEQFRIPSVHPELSIHVYSRVRKWCNRARMRARVHKDKTAMLLLTNAEVAQKCAVVGQRVEVDGFNGLGKSDRKIKSAPSSLNTSNEKITVDPKSRSATSRGNLPTSQSNTSKKKIHISSKSHSFSQMQIQRTKSDVSFQGNSKAYHSNNTFSSNLHDASYMNRKSYYDKSKRQNSNIRQKNPELYGRPKTKSAGHAYSVTGLNATPGKKEPLTSSFVTPRMSRADHTTSRDSTRGEHDVPLAGETHREPTLTELGESGKRPNSRYIWKSLDDVVTDNQENRRIPMDKRSQTRTPVNDDQRDPVKSNDSPNNSGEISGFTGSTLGNTGEKQDGRPVFSRGKIGECRQEVTSSINRQSLASITREAYNTRKVVATLKSGATQSNAEKCLRVASETFRKKSWLGQLQMALVVNTNMCKRRPQADKVPGGEDKVPDAQDKVPCGEDKVPGGEDKVPGGEDKVPGGEDKVPGGEDNVHGGEGKITGGEDKAPGAEDKVPGGEDNVPGGQDNVPDGEDKVPGGEDNVPGAEDKVPGGEDNVPGGQDNVPDGEDKVPGGEDNVPGAEDKVPGGEDNVPG</sequence>
<accession>A0A7D9LV02</accession>
<dbReference type="Proteomes" id="UP001152795">
    <property type="component" value="Unassembled WGS sequence"/>
</dbReference>
<organism evidence="2 3">
    <name type="scientific">Paramuricea clavata</name>
    <name type="common">Red gorgonian</name>
    <name type="synonym">Violescent sea-whip</name>
    <dbReference type="NCBI Taxonomy" id="317549"/>
    <lineage>
        <taxon>Eukaryota</taxon>
        <taxon>Metazoa</taxon>
        <taxon>Cnidaria</taxon>
        <taxon>Anthozoa</taxon>
        <taxon>Octocorallia</taxon>
        <taxon>Malacalcyonacea</taxon>
        <taxon>Plexauridae</taxon>
        <taxon>Paramuricea</taxon>
    </lineage>
</organism>
<feature type="compositionally biased region" description="Polar residues" evidence="1">
    <location>
        <begin position="415"/>
        <end position="430"/>
    </location>
</feature>
<feature type="compositionally biased region" description="Polar residues" evidence="1">
    <location>
        <begin position="397"/>
        <end position="407"/>
    </location>
</feature>
<name>A0A7D9LV02_PARCT</name>
<dbReference type="SUPFAM" id="SSF48403">
    <property type="entry name" value="Ankyrin repeat"/>
    <property type="match status" value="1"/>
</dbReference>
<feature type="region of interest" description="Disordered" evidence="1">
    <location>
        <begin position="387"/>
        <end position="461"/>
    </location>
</feature>
<dbReference type="InterPro" id="IPR000626">
    <property type="entry name" value="Ubiquitin-like_dom"/>
</dbReference>
<feature type="region of interest" description="Disordered" evidence="1">
    <location>
        <begin position="486"/>
        <end position="582"/>
    </location>
</feature>
<feature type="compositionally biased region" description="Basic and acidic residues" evidence="1">
    <location>
        <begin position="738"/>
        <end position="815"/>
    </location>
</feature>
<reference evidence="2" key="1">
    <citation type="submission" date="2020-04" db="EMBL/GenBank/DDBJ databases">
        <authorList>
            <person name="Alioto T."/>
            <person name="Alioto T."/>
            <person name="Gomez Garrido J."/>
        </authorList>
    </citation>
    <scope>NUCLEOTIDE SEQUENCE</scope>
    <source>
        <strain evidence="2">A484AB</strain>
    </source>
</reference>